<feature type="transmembrane region" description="Helical" evidence="1">
    <location>
        <begin position="24"/>
        <end position="43"/>
    </location>
</feature>
<proteinExistence type="predicted"/>
<evidence type="ECO:0000313" key="2">
    <source>
        <dbReference type="EMBL" id="QPH54561.1"/>
    </source>
</evidence>
<protein>
    <submittedName>
        <fullName evidence="2">Ceramidase domain-containing protein</fullName>
    </submittedName>
</protein>
<keyword evidence="3" id="KW-1185">Reference proteome</keyword>
<sequence>MDGLTQQFDGYCERTDFTFWSEPLNAVTNAAFLIAALLVWRLARREGRMEWGIATLMIILTAIGIGSFLFHTFATAWAAAADVFPIMLYILVYLWLATVRMLNLPWWAGLVAVVLFFPYSAAVATAVETASGGLNGSEGYVPTLLLIAAYGLFLLGRKPETGRGLLIGSGILALSLTARTVDEALCDVFPIGTHIFWHILNGVMLGWMIVVMMRHDAAYPPDDPDPAEDAARRQAA</sequence>
<evidence type="ECO:0000256" key="1">
    <source>
        <dbReference type="SAM" id="Phobius"/>
    </source>
</evidence>
<dbReference type="AlphaFoldDB" id="A0A7S9QDV9"/>
<feature type="transmembrane region" description="Helical" evidence="1">
    <location>
        <begin position="76"/>
        <end position="97"/>
    </location>
</feature>
<evidence type="ECO:0000313" key="3">
    <source>
        <dbReference type="Proteomes" id="UP000594800"/>
    </source>
</evidence>
<reference evidence="2 3" key="1">
    <citation type="submission" date="2020-11" db="EMBL/GenBank/DDBJ databases">
        <title>Description of Pontivivens ytuae sp. nov. isolated from deep sea sediment of Mariana Trench.</title>
        <authorList>
            <person name="Wang Z."/>
            <person name="Sun Q.-L."/>
            <person name="Xu X.-D."/>
            <person name="Tang Y.-Z."/>
            <person name="Zhang J."/>
        </authorList>
    </citation>
    <scope>NUCLEOTIDE SEQUENCE [LARGE SCALE GENOMIC DNA]</scope>
    <source>
        <strain evidence="2 3">MT2928</strain>
    </source>
</reference>
<dbReference type="Proteomes" id="UP000594800">
    <property type="component" value="Chromosome"/>
</dbReference>
<feature type="transmembrane region" description="Helical" evidence="1">
    <location>
        <begin position="163"/>
        <end position="181"/>
    </location>
</feature>
<keyword evidence="1" id="KW-1133">Transmembrane helix</keyword>
<keyword evidence="1" id="KW-0472">Membrane</keyword>
<dbReference type="KEGG" id="poz:I0K15_01910"/>
<feature type="transmembrane region" description="Helical" evidence="1">
    <location>
        <begin position="50"/>
        <end position="70"/>
    </location>
</feature>
<organism evidence="2 3">
    <name type="scientific">Pontivivens ytuae</name>
    <dbReference type="NCBI Taxonomy" id="2789856"/>
    <lineage>
        <taxon>Bacteria</taxon>
        <taxon>Pseudomonadati</taxon>
        <taxon>Pseudomonadota</taxon>
        <taxon>Alphaproteobacteria</taxon>
        <taxon>Rhodobacterales</taxon>
        <taxon>Paracoccaceae</taxon>
        <taxon>Pontivivens</taxon>
    </lineage>
</organism>
<name>A0A7S9QDV9_9RHOB</name>
<dbReference type="EMBL" id="CP064942">
    <property type="protein sequence ID" value="QPH54561.1"/>
    <property type="molecule type" value="Genomic_DNA"/>
</dbReference>
<accession>A0A7S9QDV9</accession>
<feature type="transmembrane region" description="Helical" evidence="1">
    <location>
        <begin position="193"/>
        <end position="213"/>
    </location>
</feature>
<feature type="transmembrane region" description="Helical" evidence="1">
    <location>
        <begin position="104"/>
        <end position="127"/>
    </location>
</feature>
<gene>
    <name evidence="2" type="ORF">I0K15_01910</name>
</gene>
<keyword evidence="1" id="KW-0812">Transmembrane</keyword>
<dbReference type="RefSeq" id="WP_196103770.1">
    <property type="nucleotide sequence ID" value="NZ_CP064942.1"/>
</dbReference>
<feature type="transmembrane region" description="Helical" evidence="1">
    <location>
        <begin position="139"/>
        <end position="156"/>
    </location>
</feature>